<protein>
    <submittedName>
        <fullName evidence="5">DUF6377 domain-containing protein</fullName>
    </submittedName>
</protein>
<comment type="caution">
    <text evidence="5">The sequence shown here is derived from an EMBL/GenBank/DDBJ whole genome shotgun (WGS) entry which is preliminary data.</text>
</comment>
<keyword evidence="6" id="KW-1185">Reference proteome</keyword>
<name>A0ABW4X0E1_9BACT</name>
<dbReference type="InterPro" id="IPR045957">
    <property type="entry name" value="DUF6377"/>
</dbReference>
<keyword evidence="2" id="KW-0472">Membrane</keyword>
<keyword evidence="2" id="KW-0812">Transmembrane</keyword>
<dbReference type="Pfam" id="PF19904">
    <property type="entry name" value="DUF6377"/>
    <property type="match status" value="1"/>
</dbReference>
<feature type="chain" id="PRO_5046754838" evidence="3">
    <location>
        <begin position="20"/>
        <end position="532"/>
    </location>
</feature>
<evidence type="ECO:0000256" key="1">
    <source>
        <dbReference type="SAM" id="Coils"/>
    </source>
</evidence>
<dbReference type="Gene3D" id="1.25.40.10">
    <property type="entry name" value="Tetratricopeptide repeat domain"/>
    <property type="match status" value="1"/>
</dbReference>
<feature type="transmembrane region" description="Helical" evidence="2">
    <location>
        <begin position="327"/>
        <end position="349"/>
    </location>
</feature>
<evidence type="ECO:0000313" key="5">
    <source>
        <dbReference type="EMBL" id="MFD2068447.1"/>
    </source>
</evidence>
<gene>
    <name evidence="5" type="ORF">ACFSKU_16270</name>
</gene>
<reference evidence="6" key="1">
    <citation type="journal article" date="2019" name="Int. J. Syst. Evol. Microbiol.">
        <title>The Global Catalogue of Microorganisms (GCM) 10K type strain sequencing project: providing services to taxonomists for standard genome sequencing and annotation.</title>
        <authorList>
            <consortium name="The Broad Institute Genomics Platform"/>
            <consortium name="The Broad Institute Genome Sequencing Center for Infectious Disease"/>
            <person name="Wu L."/>
            <person name="Ma J."/>
        </authorList>
    </citation>
    <scope>NUCLEOTIDE SEQUENCE [LARGE SCALE GENOMIC DNA]</scope>
    <source>
        <strain evidence="6">JCM 16545</strain>
    </source>
</reference>
<evidence type="ECO:0000313" key="6">
    <source>
        <dbReference type="Proteomes" id="UP001597369"/>
    </source>
</evidence>
<feature type="signal peptide" evidence="3">
    <location>
        <begin position="1"/>
        <end position="19"/>
    </location>
</feature>
<dbReference type="EMBL" id="JBHUHV010000053">
    <property type="protein sequence ID" value="MFD2068447.1"/>
    <property type="molecule type" value="Genomic_DNA"/>
</dbReference>
<dbReference type="RefSeq" id="WP_229959499.1">
    <property type="nucleotide sequence ID" value="NZ_JAJJWI010000005.1"/>
</dbReference>
<accession>A0ABW4X0E1</accession>
<keyword evidence="3" id="KW-0732">Signal</keyword>
<dbReference type="SUPFAM" id="SSF48452">
    <property type="entry name" value="TPR-like"/>
    <property type="match status" value="1"/>
</dbReference>
<feature type="coiled-coil region" evidence="1">
    <location>
        <begin position="27"/>
        <end position="54"/>
    </location>
</feature>
<organism evidence="5 6">
    <name type="scientific">Pontibacter silvestris</name>
    <dbReference type="NCBI Taxonomy" id="2305183"/>
    <lineage>
        <taxon>Bacteria</taxon>
        <taxon>Pseudomonadati</taxon>
        <taxon>Bacteroidota</taxon>
        <taxon>Cytophagia</taxon>
        <taxon>Cytophagales</taxon>
        <taxon>Hymenobacteraceae</taxon>
        <taxon>Pontibacter</taxon>
    </lineage>
</organism>
<feature type="domain" description="DUF6377" evidence="4">
    <location>
        <begin position="255"/>
        <end position="494"/>
    </location>
</feature>
<sequence>MKFVFFLLILLLQAGSAFCVSGTDSLLNELSHTIENKEVYIKQKKERIKKLKSELKEEVSPEQQFDVFNKLYYEYQSFKYDSAFTYAQNLQVKARQLNDPNKITYAKLKLSFILLSSGMFKETLDSLNTINLGQVPDSLRIDYYALKARAYYDLANYNMDIYYADMYIERGNRFLDSAIALSERNTLQFLSLRGLRNMKTKNYKNAANDFQLILDKLNPSYHQYAIAAASLGIIYKETGETDKAIDFMARASIADIKSSTRETVALMYLAELLYNNGDESRAYTYIKEALEDATFYGARQRQIQVAAILPIIEGERLTTVEGQRKRLFLYATAVTILSVLVVAFAIIIFRQVKQLKQAKRTITEANNNLQEINDHLIEANLIKEEYIGYSFHVYSEYIDKMEKFKKSLDKKLMTKKYDEINHVMKSINVKKEREALYLSFDKIFVKLFPNFVTAFNSYFNEEDKIILKDKDTLNIELRIFALIRIGIHDHEQIARILEYSVNTIYTYKTRVKNRSILPNEEFEKKIMEIKAF</sequence>
<evidence type="ECO:0000259" key="4">
    <source>
        <dbReference type="Pfam" id="PF19904"/>
    </source>
</evidence>
<dbReference type="InterPro" id="IPR011990">
    <property type="entry name" value="TPR-like_helical_dom_sf"/>
</dbReference>
<dbReference type="Proteomes" id="UP001597369">
    <property type="component" value="Unassembled WGS sequence"/>
</dbReference>
<keyword evidence="2" id="KW-1133">Transmembrane helix</keyword>
<keyword evidence="1" id="KW-0175">Coiled coil</keyword>
<evidence type="ECO:0000256" key="3">
    <source>
        <dbReference type="SAM" id="SignalP"/>
    </source>
</evidence>
<evidence type="ECO:0000256" key="2">
    <source>
        <dbReference type="SAM" id="Phobius"/>
    </source>
</evidence>
<proteinExistence type="predicted"/>